<evidence type="ECO:0000313" key="4">
    <source>
        <dbReference type="Proteomes" id="UP000243650"/>
    </source>
</evidence>
<dbReference type="InterPro" id="IPR055170">
    <property type="entry name" value="GFO_IDH_MocA-like_dom"/>
</dbReference>
<keyword evidence="4" id="KW-1185">Reference proteome</keyword>
<feature type="domain" description="Gfo/Idh/MocA-like oxidoreductase N-terminal" evidence="1">
    <location>
        <begin position="2"/>
        <end position="115"/>
    </location>
</feature>
<dbReference type="SUPFAM" id="SSF55347">
    <property type="entry name" value="Glyceraldehyde-3-phosphate dehydrogenase-like, C-terminal domain"/>
    <property type="match status" value="1"/>
</dbReference>
<organism evidence="3 4">
    <name type="scientific">Alkalicoccus urumqiensis</name>
    <name type="common">Bacillus urumqiensis</name>
    <dbReference type="NCBI Taxonomy" id="1548213"/>
    <lineage>
        <taxon>Bacteria</taxon>
        <taxon>Bacillati</taxon>
        <taxon>Bacillota</taxon>
        <taxon>Bacilli</taxon>
        <taxon>Bacillales</taxon>
        <taxon>Bacillaceae</taxon>
        <taxon>Alkalicoccus</taxon>
    </lineage>
</organism>
<dbReference type="PANTHER" id="PTHR43054">
    <property type="match status" value="1"/>
</dbReference>
<comment type="caution">
    <text evidence="3">The sequence shown here is derived from an EMBL/GenBank/DDBJ whole genome shotgun (WGS) entry which is preliminary data.</text>
</comment>
<dbReference type="OrthoDB" id="9815825at2"/>
<evidence type="ECO:0000259" key="1">
    <source>
        <dbReference type="Pfam" id="PF01408"/>
    </source>
</evidence>
<dbReference type="SUPFAM" id="SSF51735">
    <property type="entry name" value="NAD(P)-binding Rossmann-fold domains"/>
    <property type="match status" value="1"/>
</dbReference>
<dbReference type="Gene3D" id="3.40.50.720">
    <property type="entry name" value="NAD(P)-binding Rossmann-like Domain"/>
    <property type="match status" value="1"/>
</dbReference>
<sequence length="327" mass="36401">MIHIAAVGTGSIVEKMIDAMHQVEGVHPCAVYSRSMEKARSFQLDQAYDSLEDMLRDELVDAVYIASPNSLHYEHTLACLEAGKHVLCEKPFASNLNEAEVMQQKAEDTGLILMEAITTTYLPNYQQLHSLIEEIAPVRVVQCNYSQYSSRYGKLLNGEEPNVFQPAFSGGALMDINVYNLHFLAGLFGRPDDVQYRAAMYENGIDTSGTALFSYKGFSASAVGSKDTAAESFVQIQGENGSIRIPGGANGCRVVEQWTNEEKKIHTVDQAENTMVYELDFFRRLVNGEETDTGIRQTKLVMEMMTKARESAGIRFPADRKNRQPGE</sequence>
<gene>
    <name evidence="3" type="ORF">C6I21_09925</name>
</gene>
<dbReference type="AlphaFoldDB" id="A0A2P6MGQ8"/>
<dbReference type="Proteomes" id="UP000243650">
    <property type="component" value="Unassembled WGS sequence"/>
</dbReference>
<dbReference type="RefSeq" id="WP_105959303.1">
    <property type="nucleotide sequence ID" value="NZ_PVNS01000008.1"/>
</dbReference>
<dbReference type="InterPro" id="IPR036291">
    <property type="entry name" value="NAD(P)-bd_dom_sf"/>
</dbReference>
<feature type="domain" description="GFO/IDH/MocA-like oxidoreductase" evidence="2">
    <location>
        <begin position="125"/>
        <end position="244"/>
    </location>
</feature>
<dbReference type="PANTHER" id="PTHR43054:SF1">
    <property type="entry name" value="SCYLLO-INOSITOL 2-DEHYDROGENASE (NADP(+)) IOLU"/>
    <property type="match status" value="1"/>
</dbReference>
<accession>A0A2P6MGQ8</accession>
<proteinExistence type="predicted"/>
<protein>
    <submittedName>
        <fullName evidence="3">Oxidoreductase</fullName>
    </submittedName>
</protein>
<dbReference type="Gene3D" id="3.30.360.10">
    <property type="entry name" value="Dihydrodipicolinate Reductase, domain 2"/>
    <property type="match status" value="1"/>
</dbReference>
<dbReference type="GO" id="GO:0000166">
    <property type="term" value="F:nucleotide binding"/>
    <property type="evidence" value="ECO:0007669"/>
    <property type="project" value="InterPro"/>
</dbReference>
<dbReference type="Pfam" id="PF22725">
    <property type="entry name" value="GFO_IDH_MocA_C3"/>
    <property type="match status" value="1"/>
</dbReference>
<dbReference type="Pfam" id="PF01408">
    <property type="entry name" value="GFO_IDH_MocA"/>
    <property type="match status" value="1"/>
</dbReference>
<evidence type="ECO:0000259" key="2">
    <source>
        <dbReference type="Pfam" id="PF22725"/>
    </source>
</evidence>
<name>A0A2P6MGQ8_ALKUR</name>
<dbReference type="EMBL" id="PVNS01000008">
    <property type="protein sequence ID" value="PRO65464.1"/>
    <property type="molecule type" value="Genomic_DNA"/>
</dbReference>
<dbReference type="InterPro" id="IPR000683">
    <property type="entry name" value="Gfo/Idh/MocA-like_OxRdtase_N"/>
</dbReference>
<evidence type="ECO:0000313" key="3">
    <source>
        <dbReference type="EMBL" id="PRO65464.1"/>
    </source>
</evidence>
<reference evidence="3 4" key="1">
    <citation type="submission" date="2018-03" db="EMBL/GenBank/DDBJ databases">
        <title>Bacillus urumqiensis sp. nov., a moderately haloalkaliphilic bacterium isolated from a salt lake.</title>
        <authorList>
            <person name="Zhao B."/>
            <person name="Liao Z."/>
        </authorList>
    </citation>
    <scope>NUCLEOTIDE SEQUENCE [LARGE SCALE GENOMIC DNA]</scope>
    <source>
        <strain evidence="3 4">BZ-SZ-XJ18</strain>
    </source>
</reference>